<protein>
    <submittedName>
        <fullName evidence="1">Uncharacterized protein</fullName>
    </submittedName>
</protein>
<proteinExistence type="predicted"/>
<dbReference type="AlphaFoldDB" id="A0AAV0VJV0"/>
<name>A0AAV0VJV0_9STRA</name>
<accession>A0AAV0VJV0</accession>
<comment type="caution">
    <text evidence="1">The sequence shown here is derived from an EMBL/GenBank/DDBJ whole genome shotgun (WGS) entry which is preliminary data.</text>
</comment>
<reference evidence="1" key="1">
    <citation type="submission" date="2022-12" db="EMBL/GenBank/DDBJ databases">
        <authorList>
            <person name="Webb A."/>
        </authorList>
    </citation>
    <scope>NUCLEOTIDE SEQUENCE</scope>
    <source>
        <strain evidence="1">Pd1</strain>
    </source>
</reference>
<organism evidence="1 2">
    <name type="scientific">Peronospora destructor</name>
    <dbReference type="NCBI Taxonomy" id="86335"/>
    <lineage>
        <taxon>Eukaryota</taxon>
        <taxon>Sar</taxon>
        <taxon>Stramenopiles</taxon>
        <taxon>Oomycota</taxon>
        <taxon>Peronosporomycetes</taxon>
        <taxon>Peronosporales</taxon>
        <taxon>Peronosporaceae</taxon>
        <taxon>Peronospora</taxon>
    </lineage>
</organism>
<evidence type="ECO:0000313" key="2">
    <source>
        <dbReference type="Proteomes" id="UP001162029"/>
    </source>
</evidence>
<keyword evidence="2" id="KW-1185">Reference proteome</keyword>
<dbReference type="Proteomes" id="UP001162029">
    <property type="component" value="Unassembled WGS sequence"/>
</dbReference>
<gene>
    <name evidence="1" type="ORF">PDE001_LOCUS11876</name>
</gene>
<evidence type="ECO:0000313" key="1">
    <source>
        <dbReference type="EMBL" id="CAI5746934.1"/>
    </source>
</evidence>
<sequence length="232" mass="26405">MLCVESKITEMMTRRIVDLIKYVKKSKGSALTTLVSLISPTSPGQLEWKQACEPLPDEEKFGACFESSGAQYAVNLFTGVVLTDGNAPGGLPLIIREHKRFQALFGSCNFEVFSVGDMFQAKSTYCDRLYEFALQENDELFVQELVLDPSRNIGNTLQLCSLSWIETINDKLPARLWELYSHWYWVERNCVLFRPIEAKDRKVFFIATFDEQGVLQCYQVPLSDMSCSYNGS</sequence>
<dbReference type="EMBL" id="CANTFM010002650">
    <property type="protein sequence ID" value="CAI5746934.1"/>
    <property type="molecule type" value="Genomic_DNA"/>
</dbReference>